<name>A0A8T0IKE6_CERPU</name>
<proteinExistence type="predicted"/>
<reference evidence="2" key="1">
    <citation type="submission" date="2020-06" db="EMBL/GenBank/DDBJ databases">
        <title>WGS assembly of Ceratodon purpureus strain R40.</title>
        <authorList>
            <person name="Carey S.B."/>
            <person name="Jenkins J."/>
            <person name="Shu S."/>
            <person name="Lovell J.T."/>
            <person name="Sreedasyam A."/>
            <person name="Maumus F."/>
            <person name="Tiley G.P."/>
            <person name="Fernandez-Pozo N."/>
            <person name="Barry K."/>
            <person name="Chen C."/>
            <person name="Wang M."/>
            <person name="Lipzen A."/>
            <person name="Daum C."/>
            <person name="Saski C.A."/>
            <person name="Payton A.C."/>
            <person name="Mcbreen J.C."/>
            <person name="Conrad R.E."/>
            <person name="Kollar L.M."/>
            <person name="Olsson S."/>
            <person name="Huttunen S."/>
            <person name="Landis J.B."/>
            <person name="Wickett N.J."/>
            <person name="Johnson M.G."/>
            <person name="Rensing S.A."/>
            <person name="Grimwood J."/>
            <person name="Schmutz J."/>
            <person name="Mcdaniel S.F."/>
        </authorList>
    </citation>
    <scope>NUCLEOTIDE SEQUENCE</scope>
    <source>
        <strain evidence="2">R40</strain>
    </source>
</reference>
<accession>A0A8T0IKE6</accession>
<keyword evidence="1" id="KW-0732">Signal</keyword>
<feature type="chain" id="PRO_5035888137" description="Secreted protein" evidence="1">
    <location>
        <begin position="18"/>
        <end position="105"/>
    </location>
</feature>
<dbReference type="EMBL" id="CM026423">
    <property type="protein sequence ID" value="KAG0583018.1"/>
    <property type="molecule type" value="Genomic_DNA"/>
</dbReference>
<feature type="signal peptide" evidence="1">
    <location>
        <begin position="1"/>
        <end position="17"/>
    </location>
</feature>
<dbReference type="AlphaFoldDB" id="A0A8T0IKE6"/>
<keyword evidence="3" id="KW-1185">Reference proteome</keyword>
<protein>
    <recommendedName>
        <fullName evidence="4">Secreted protein</fullName>
    </recommendedName>
</protein>
<evidence type="ECO:0000313" key="2">
    <source>
        <dbReference type="EMBL" id="KAG0583018.1"/>
    </source>
</evidence>
<dbReference type="Proteomes" id="UP000822688">
    <property type="component" value="Chromosome 3"/>
</dbReference>
<gene>
    <name evidence="2" type="ORF">KC19_3G102700</name>
</gene>
<sequence length="105" mass="11786">MRVISFSIIVLTLSARSNEIQLTTVVCRVNRKQSAFEFIMSLFQTSMSQRPQHGLMGAKGSRYRYCTCSAEEALRRLKLGRVMISCSPKGNFPPPLPAQLISLYA</sequence>
<comment type="caution">
    <text evidence="2">The sequence shown here is derived from an EMBL/GenBank/DDBJ whole genome shotgun (WGS) entry which is preliminary data.</text>
</comment>
<evidence type="ECO:0000256" key="1">
    <source>
        <dbReference type="SAM" id="SignalP"/>
    </source>
</evidence>
<evidence type="ECO:0008006" key="4">
    <source>
        <dbReference type="Google" id="ProtNLM"/>
    </source>
</evidence>
<evidence type="ECO:0000313" key="3">
    <source>
        <dbReference type="Proteomes" id="UP000822688"/>
    </source>
</evidence>
<organism evidence="2 3">
    <name type="scientific">Ceratodon purpureus</name>
    <name type="common">Fire moss</name>
    <name type="synonym">Dicranum purpureum</name>
    <dbReference type="NCBI Taxonomy" id="3225"/>
    <lineage>
        <taxon>Eukaryota</taxon>
        <taxon>Viridiplantae</taxon>
        <taxon>Streptophyta</taxon>
        <taxon>Embryophyta</taxon>
        <taxon>Bryophyta</taxon>
        <taxon>Bryophytina</taxon>
        <taxon>Bryopsida</taxon>
        <taxon>Dicranidae</taxon>
        <taxon>Pseudoditrichales</taxon>
        <taxon>Ditrichaceae</taxon>
        <taxon>Ceratodon</taxon>
    </lineage>
</organism>